<dbReference type="AlphaFoldDB" id="X1G5L6"/>
<organism evidence="1">
    <name type="scientific">marine sediment metagenome</name>
    <dbReference type="NCBI Taxonomy" id="412755"/>
    <lineage>
        <taxon>unclassified sequences</taxon>
        <taxon>metagenomes</taxon>
        <taxon>ecological metagenomes</taxon>
    </lineage>
</organism>
<protein>
    <submittedName>
        <fullName evidence="1">Uncharacterized protein</fullName>
    </submittedName>
</protein>
<dbReference type="EMBL" id="BARU01012352">
    <property type="protein sequence ID" value="GAH40120.1"/>
    <property type="molecule type" value="Genomic_DNA"/>
</dbReference>
<gene>
    <name evidence="1" type="ORF">S03H2_22819</name>
</gene>
<comment type="caution">
    <text evidence="1">The sequence shown here is derived from an EMBL/GenBank/DDBJ whole genome shotgun (WGS) entry which is preliminary data.</text>
</comment>
<name>X1G5L6_9ZZZZ</name>
<evidence type="ECO:0000313" key="1">
    <source>
        <dbReference type="EMBL" id="GAH40120.1"/>
    </source>
</evidence>
<reference evidence="1" key="1">
    <citation type="journal article" date="2014" name="Front. Microbiol.">
        <title>High frequency of phylogenetically diverse reductive dehalogenase-homologous genes in deep subseafloor sedimentary metagenomes.</title>
        <authorList>
            <person name="Kawai M."/>
            <person name="Futagami T."/>
            <person name="Toyoda A."/>
            <person name="Takaki Y."/>
            <person name="Nishi S."/>
            <person name="Hori S."/>
            <person name="Arai W."/>
            <person name="Tsubouchi T."/>
            <person name="Morono Y."/>
            <person name="Uchiyama I."/>
            <person name="Ito T."/>
            <person name="Fujiyama A."/>
            <person name="Inagaki F."/>
            <person name="Takami H."/>
        </authorList>
    </citation>
    <scope>NUCLEOTIDE SEQUENCE</scope>
    <source>
        <strain evidence="1">Expedition CK06-06</strain>
    </source>
</reference>
<feature type="non-terminal residue" evidence="1">
    <location>
        <position position="1"/>
    </location>
</feature>
<proteinExistence type="predicted"/>
<accession>X1G5L6</accession>
<sequence>QEKKGPEFCSKDIFLYSIENYIEFARSFLIKKKSKKILELTCKDINSVIYDDMKNQMRNSKLIIGDYGPSKFPEDKWQLNINL</sequence>